<dbReference type="AlphaFoldDB" id="A0A414Y8C5"/>
<evidence type="ECO:0000313" key="1">
    <source>
        <dbReference type="EMBL" id="RHH82370.1"/>
    </source>
</evidence>
<gene>
    <name evidence="1" type="ORF">DW193_02655</name>
</gene>
<protein>
    <submittedName>
        <fullName evidence="1">Uncharacterized protein</fullName>
    </submittedName>
</protein>
<evidence type="ECO:0000313" key="2">
    <source>
        <dbReference type="Proteomes" id="UP000283713"/>
    </source>
</evidence>
<dbReference type="Proteomes" id="UP000283713">
    <property type="component" value="Unassembled WGS sequence"/>
</dbReference>
<accession>A0A414Y8C5</accession>
<comment type="caution">
    <text evidence="1">The sequence shown here is derived from an EMBL/GenBank/DDBJ whole genome shotgun (WGS) entry which is preliminary data.</text>
</comment>
<sequence length="86" mass="9632">MNKIEKLAGEYNSTFARLAVIESELTKECQKYVSWDTVQVSITGGALIVKARNEIDAVPLEDFVDHVNEYGSMSESAYGHLAWYSI</sequence>
<name>A0A414Y8C5_PHOVU</name>
<organism evidence="1 2">
    <name type="scientific">Phocaeicola vulgatus</name>
    <name type="common">Bacteroides vulgatus</name>
    <dbReference type="NCBI Taxonomy" id="821"/>
    <lineage>
        <taxon>Bacteria</taxon>
        <taxon>Pseudomonadati</taxon>
        <taxon>Bacteroidota</taxon>
        <taxon>Bacteroidia</taxon>
        <taxon>Bacteroidales</taxon>
        <taxon>Bacteroidaceae</taxon>
        <taxon>Phocaeicola</taxon>
    </lineage>
</organism>
<proteinExistence type="predicted"/>
<dbReference type="RefSeq" id="WP_118292262.1">
    <property type="nucleotide sequence ID" value="NZ_JBBNPX010000007.1"/>
</dbReference>
<dbReference type="EMBL" id="QRKA01000003">
    <property type="protein sequence ID" value="RHH82370.1"/>
    <property type="molecule type" value="Genomic_DNA"/>
</dbReference>
<reference evidence="1 2" key="1">
    <citation type="submission" date="2018-08" db="EMBL/GenBank/DDBJ databases">
        <title>A genome reference for cultivated species of the human gut microbiota.</title>
        <authorList>
            <person name="Zou Y."/>
            <person name="Xue W."/>
            <person name="Luo G."/>
        </authorList>
    </citation>
    <scope>NUCLEOTIDE SEQUENCE [LARGE SCALE GENOMIC DNA]</scope>
    <source>
        <strain evidence="1 2">AM16-6</strain>
    </source>
</reference>